<feature type="transmembrane region" description="Helical" evidence="1">
    <location>
        <begin position="48"/>
        <end position="68"/>
    </location>
</feature>
<dbReference type="AlphaFoldDB" id="A0A2T1HZ64"/>
<accession>A0A2T1HZ64</accession>
<gene>
    <name evidence="2" type="ORF">SLNSH_00845</name>
</gene>
<sequence length="331" mass="36074">MAIPVEVQRLSSPRRHLLRMAVFLILAAFVALILYKSIWIAFLANPGLNGLIIGVLLVGIILAFRQVIRLFREIRWVNAVRSPNLENRDVPAPVLLAPMAAILLNRQGPSPGPVTVTPAILRSLLDTMGMRLDESRDIGRYLTGLLVFLGLLGTFWGLLETVGSVGRVIQSMKTGADAALMFEDLKSGLAAPLGGMGISFSSSLFGLAGSLILGFLDLQAAQAQNRFYNEVEDWLSTTVEEPSREPLPMIGTGSGTDVRAALDRLAFAVQEATGSRGTTAALANLAEGIQALVHHMRSEQQLIRDWVENQAGRDAEIRRLLERLASEDMRR</sequence>
<feature type="transmembrane region" description="Helical" evidence="1">
    <location>
        <begin position="21"/>
        <end position="42"/>
    </location>
</feature>
<protein>
    <submittedName>
        <fullName evidence="2">Flagellar motor protein MotA</fullName>
    </submittedName>
</protein>
<keyword evidence="3" id="KW-1185">Reference proteome</keyword>
<dbReference type="RefSeq" id="WP_106334746.1">
    <property type="nucleotide sequence ID" value="NZ_PVZS01000001.1"/>
</dbReference>
<reference evidence="3" key="1">
    <citation type="submission" date="2018-03" db="EMBL/GenBank/DDBJ databases">
        <authorList>
            <person name="Sun L."/>
            <person name="Liu H."/>
            <person name="Chen W."/>
            <person name="Huang K."/>
            <person name="Liu W."/>
            <person name="Gao X."/>
        </authorList>
    </citation>
    <scope>NUCLEOTIDE SEQUENCE [LARGE SCALE GENOMIC DNA]</scope>
    <source>
        <strain evidence="3">SH9</strain>
    </source>
</reference>
<dbReference type="Proteomes" id="UP000239772">
    <property type="component" value="Unassembled WGS sequence"/>
</dbReference>
<dbReference type="OrthoDB" id="9794540at2"/>
<name>A0A2T1HZ64_9HYPH</name>
<proteinExistence type="predicted"/>
<keyword evidence="1" id="KW-1133">Transmembrane helix</keyword>
<evidence type="ECO:0000313" key="3">
    <source>
        <dbReference type="Proteomes" id="UP000239772"/>
    </source>
</evidence>
<evidence type="ECO:0000313" key="2">
    <source>
        <dbReference type="EMBL" id="PSC06961.1"/>
    </source>
</evidence>
<organism evidence="2 3">
    <name type="scientific">Alsobacter soli</name>
    <dbReference type="NCBI Taxonomy" id="2109933"/>
    <lineage>
        <taxon>Bacteria</taxon>
        <taxon>Pseudomonadati</taxon>
        <taxon>Pseudomonadota</taxon>
        <taxon>Alphaproteobacteria</taxon>
        <taxon>Hyphomicrobiales</taxon>
        <taxon>Alsobacteraceae</taxon>
        <taxon>Alsobacter</taxon>
    </lineage>
</organism>
<dbReference type="EMBL" id="PVZS01000001">
    <property type="protein sequence ID" value="PSC06961.1"/>
    <property type="molecule type" value="Genomic_DNA"/>
</dbReference>
<keyword evidence="2" id="KW-0282">Flagellum</keyword>
<keyword evidence="1" id="KW-0812">Transmembrane</keyword>
<feature type="transmembrane region" description="Helical" evidence="1">
    <location>
        <begin position="138"/>
        <end position="159"/>
    </location>
</feature>
<feature type="transmembrane region" description="Helical" evidence="1">
    <location>
        <begin position="189"/>
        <end position="216"/>
    </location>
</feature>
<keyword evidence="2" id="KW-0966">Cell projection</keyword>
<evidence type="ECO:0000256" key="1">
    <source>
        <dbReference type="SAM" id="Phobius"/>
    </source>
</evidence>
<comment type="caution">
    <text evidence="2">The sequence shown here is derived from an EMBL/GenBank/DDBJ whole genome shotgun (WGS) entry which is preliminary data.</text>
</comment>
<keyword evidence="2" id="KW-0969">Cilium</keyword>
<keyword evidence="1" id="KW-0472">Membrane</keyword>